<organism evidence="1 2">
    <name type="scientific">Aegilops tauschii subsp. strangulata</name>
    <name type="common">Goatgrass</name>
    <dbReference type="NCBI Taxonomy" id="200361"/>
    <lineage>
        <taxon>Eukaryota</taxon>
        <taxon>Viridiplantae</taxon>
        <taxon>Streptophyta</taxon>
        <taxon>Embryophyta</taxon>
        <taxon>Tracheophyta</taxon>
        <taxon>Spermatophyta</taxon>
        <taxon>Magnoliopsida</taxon>
        <taxon>Liliopsida</taxon>
        <taxon>Poales</taxon>
        <taxon>Poaceae</taxon>
        <taxon>BOP clade</taxon>
        <taxon>Pooideae</taxon>
        <taxon>Triticodae</taxon>
        <taxon>Triticeae</taxon>
        <taxon>Triticinae</taxon>
        <taxon>Aegilops</taxon>
    </lineage>
</organism>
<reference evidence="1" key="3">
    <citation type="journal article" date="2017" name="Nature">
        <title>Genome sequence of the progenitor of the wheat D genome Aegilops tauschii.</title>
        <authorList>
            <person name="Luo M.C."/>
            <person name="Gu Y.Q."/>
            <person name="Puiu D."/>
            <person name="Wang H."/>
            <person name="Twardziok S.O."/>
            <person name="Deal K.R."/>
            <person name="Huo N."/>
            <person name="Zhu T."/>
            <person name="Wang L."/>
            <person name="Wang Y."/>
            <person name="McGuire P.E."/>
            <person name="Liu S."/>
            <person name="Long H."/>
            <person name="Ramasamy R.K."/>
            <person name="Rodriguez J.C."/>
            <person name="Van S.L."/>
            <person name="Yuan L."/>
            <person name="Wang Z."/>
            <person name="Xia Z."/>
            <person name="Xiao L."/>
            <person name="Anderson O.D."/>
            <person name="Ouyang S."/>
            <person name="Liang Y."/>
            <person name="Zimin A.V."/>
            <person name="Pertea G."/>
            <person name="Qi P."/>
            <person name="Bennetzen J.L."/>
            <person name="Dai X."/>
            <person name="Dawson M.W."/>
            <person name="Muller H.G."/>
            <person name="Kugler K."/>
            <person name="Rivarola-Duarte L."/>
            <person name="Spannagl M."/>
            <person name="Mayer K.F.X."/>
            <person name="Lu F.H."/>
            <person name="Bevan M.W."/>
            <person name="Leroy P."/>
            <person name="Li P."/>
            <person name="You F.M."/>
            <person name="Sun Q."/>
            <person name="Liu Z."/>
            <person name="Lyons E."/>
            <person name="Wicker T."/>
            <person name="Salzberg S.L."/>
            <person name="Devos K.M."/>
            <person name="Dvorak J."/>
        </authorList>
    </citation>
    <scope>NUCLEOTIDE SEQUENCE [LARGE SCALE GENOMIC DNA]</scope>
    <source>
        <strain evidence="1">cv. AL8/78</strain>
    </source>
</reference>
<dbReference type="Gramene" id="AET1Gv20089500.1">
    <property type="protein sequence ID" value="AET1Gv20089500.1"/>
    <property type="gene ID" value="AET1Gv20089500"/>
</dbReference>
<reference evidence="1" key="4">
    <citation type="submission" date="2019-03" db="UniProtKB">
        <authorList>
            <consortium name="EnsemblPlants"/>
        </authorList>
    </citation>
    <scope>IDENTIFICATION</scope>
</reference>
<reference evidence="1" key="5">
    <citation type="journal article" date="2021" name="G3 (Bethesda)">
        <title>Aegilops tauschii genome assembly Aet v5.0 features greater sequence contiguity and improved annotation.</title>
        <authorList>
            <person name="Wang L."/>
            <person name="Zhu T."/>
            <person name="Rodriguez J.C."/>
            <person name="Deal K.R."/>
            <person name="Dubcovsky J."/>
            <person name="McGuire P.E."/>
            <person name="Lux T."/>
            <person name="Spannagl M."/>
            <person name="Mayer K.F.X."/>
            <person name="Baldrich P."/>
            <person name="Meyers B.C."/>
            <person name="Huo N."/>
            <person name="Gu Y.Q."/>
            <person name="Zhou H."/>
            <person name="Devos K.M."/>
            <person name="Bennetzen J.L."/>
            <person name="Unver T."/>
            <person name="Budak H."/>
            <person name="Gulick P.J."/>
            <person name="Galiba G."/>
            <person name="Kalapos B."/>
            <person name="Nelson D.R."/>
            <person name="Li P."/>
            <person name="You F.M."/>
            <person name="Luo M.C."/>
            <person name="Dvorak J."/>
        </authorList>
    </citation>
    <scope>NUCLEOTIDE SEQUENCE [LARGE SCALE GENOMIC DNA]</scope>
    <source>
        <strain evidence="1">cv. AL8/78</strain>
    </source>
</reference>
<evidence type="ECO:0000313" key="2">
    <source>
        <dbReference type="Proteomes" id="UP000015105"/>
    </source>
</evidence>
<keyword evidence="2" id="KW-1185">Reference proteome</keyword>
<reference evidence="2" key="1">
    <citation type="journal article" date="2014" name="Science">
        <title>Ancient hybridizations among the ancestral genomes of bread wheat.</title>
        <authorList>
            <consortium name="International Wheat Genome Sequencing Consortium,"/>
            <person name="Marcussen T."/>
            <person name="Sandve S.R."/>
            <person name="Heier L."/>
            <person name="Spannagl M."/>
            <person name="Pfeifer M."/>
            <person name="Jakobsen K.S."/>
            <person name="Wulff B.B."/>
            <person name="Steuernagel B."/>
            <person name="Mayer K.F."/>
            <person name="Olsen O.A."/>
        </authorList>
    </citation>
    <scope>NUCLEOTIDE SEQUENCE [LARGE SCALE GENOMIC DNA]</scope>
    <source>
        <strain evidence="2">cv. AL8/78</strain>
    </source>
</reference>
<reference evidence="2" key="2">
    <citation type="journal article" date="2017" name="Nat. Plants">
        <title>The Aegilops tauschii genome reveals multiple impacts of transposons.</title>
        <authorList>
            <person name="Zhao G."/>
            <person name="Zou C."/>
            <person name="Li K."/>
            <person name="Wang K."/>
            <person name="Li T."/>
            <person name="Gao L."/>
            <person name="Zhang X."/>
            <person name="Wang H."/>
            <person name="Yang Z."/>
            <person name="Liu X."/>
            <person name="Jiang W."/>
            <person name="Mao L."/>
            <person name="Kong X."/>
            <person name="Jiao Y."/>
            <person name="Jia J."/>
        </authorList>
    </citation>
    <scope>NUCLEOTIDE SEQUENCE [LARGE SCALE GENOMIC DNA]</scope>
    <source>
        <strain evidence="2">cv. AL8/78</strain>
    </source>
</reference>
<proteinExistence type="predicted"/>
<dbReference type="EnsemblPlants" id="AET1Gv20089500.1">
    <property type="protein sequence ID" value="AET1Gv20089500.1"/>
    <property type="gene ID" value="AET1Gv20089500"/>
</dbReference>
<name>A0A452XP95_AEGTS</name>
<accession>A0A452XP95</accession>
<dbReference type="AlphaFoldDB" id="A0A452XP95"/>
<protein>
    <submittedName>
        <fullName evidence="1">Uncharacterized protein</fullName>
    </submittedName>
</protein>
<sequence>TQSAHAPLSAMSPFTSHMQLLHLNPEPKVTMSTLSPRLSLPLASMYDSTYHRLLADVFPHRCSVIRAGSTSPSSRLRLRFTASITAVPPGCRQKCSTPDLKLIFGPSLFPPCLREDEESFLSTRPAANLASSVTGRMRGASVRRFTVKALTAALGSVLLR</sequence>
<evidence type="ECO:0000313" key="1">
    <source>
        <dbReference type="EnsemblPlants" id="AET1Gv20089500.1"/>
    </source>
</evidence>
<dbReference type="Proteomes" id="UP000015105">
    <property type="component" value="Chromosome 1D"/>
</dbReference>